<gene>
    <name evidence="3" type="ORF">GCM10009744_14050</name>
</gene>
<evidence type="ECO:0000313" key="3">
    <source>
        <dbReference type="EMBL" id="GAA1627446.1"/>
    </source>
</evidence>
<dbReference type="RefSeq" id="WP_344109983.1">
    <property type="nucleotide sequence ID" value="NZ_BAAANE010000004.1"/>
</dbReference>
<organism evidence="3 4">
    <name type="scientific">Kribbella alba</name>
    <dbReference type="NCBI Taxonomy" id="190197"/>
    <lineage>
        <taxon>Bacteria</taxon>
        <taxon>Bacillati</taxon>
        <taxon>Actinomycetota</taxon>
        <taxon>Actinomycetes</taxon>
        <taxon>Propionibacteriales</taxon>
        <taxon>Kribbellaceae</taxon>
        <taxon>Kribbella</taxon>
    </lineage>
</organism>
<protein>
    <recommendedName>
        <fullName evidence="2">Isochorismatase-like domain-containing protein</fullName>
    </recommendedName>
</protein>
<proteinExistence type="predicted"/>
<dbReference type="InterPro" id="IPR050272">
    <property type="entry name" value="Isochorismatase-like_hydrls"/>
</dbReference>
<keyword evidence="4" id="KW-1185">Reference proteome</keyword>
<evidence type="ECO:0000256" key="1">
    <source>
        <dbReference type="ARBA" id="ARBA00022801"/>
    </source>
</evidence>
<dbReference type="Pfam" id="PF00857">
    <property type="entry name" value="Isochorismatase"/>
    <property type="match status" value="1"/>
</dbReference>
<dbReference type="Proteomes" id="UP001501319">
    <property type="component" value="Unassembled WGS sequence"/>
</dbReference>
<dbReference type="EMBL" id="BAAANE010000004">
    <property type="protein sequence ID" value="GAA1627446.1"/>
    <property type="molecule type" value="Genomic_DNA"/>
</dbReference>
<name>A0ABP4QZU0_9ACTN</name>
<dbReference type="PANTHER" id="PTHR43540">
    <property type="entry name" value="PEROXYUREIDOACRYLATE/UREIDOACRYLATE AMIDOHYDROLASE-RELATED"/>
    <property type="match status" value="1"/>
</dbReference>
<dbReference type="PANTHER" id="PTHR43540:SF6">
    <property type="entry name" value="ISOCHORISMATASE-LIKE DOMAIN-CONTAINING PROTEIN"/>
    <property type="match status" value="1"/>
</dbReference>
<dbReference type="Gene3D" id="3.40.50.850">
    <property type="entry name" value="Isochorismatase-like"/>
    <property type="match status" value="1"/>
</dbReference>
<keyword evidence="1" id="KW-0378">Hydrolase</keyword>
<dbReference type="InterPro" id="IPR000868">
    <property type="entry name" value="Isochorismatase-like_dom"/>
</dbReference>
<accession>A0ABP4QZU0</accession>
<comment type="caution">
    <text evidence="3">The sequence shown here is derived from an EMBL/GenBank/DDBJ whole genome shotgun (WGS) entry which is preliminary data.</text>
</comment>
<dbReference type="InterPro" id="IPR036380">
    <property type="entry name" value="Isochorismatase-like_sf"/>
</dbReference>
<dbReference type="SUPFAM" id="SSF52499">
    <property type="entry name" value="Isochorismatase-like hydrolases"/>
    <property type="match status" value="1"/>
</dbReference>
<reference evidence="4" key="1">
    <citation type="journal article" date="2019" name="Int. J. Syst. Evol. Microbiol.">
        <title>The Global Catalogue of Microorganisms (GCM) 10K type strain sequencing project: providing services to taxonomists for standard genome sequencing and annotation.</title>
        <authorList>
            <consortium name="The Broad Institute Genomics Platform"/>
            <consortium name="The Broad Institute Genome Sequencing Center for Infectious Disease"/>
            <person name="Wu L."/>
            <person name="Ma J."/>
        </authorList>
    </citation>
    <scope>NUCLEOTIDE SEQUENCE [LARGE SCALE GENOMIC DNA]</scope>
    <source>
        <strain evidence="4">JCM 14306</strain>
    </source>
</reference>
<sequence>MGTPAVHLPARYYRTYPVESPLGHTEETLDLDPERTVFLLVDVYGLGFDGSTPDDAAGSDLPAFYQDQAIASRDIVRNHIVPAKQAAKRLGLPIVYLTNHLSPGLNESSEWRNLTLRVHNIDVLESWREPNQILAHSDIVAPQAGEYLIKKQLYSGFFETQLDSLLRSLDAYTLITVGFDSRICLATTVTEAMYRNYRVVVLRDAVGTSPYSTGEDAETGDGEWSAPSAIRFIETNVGYTASSAQWIAACDQATGGVSQ</sequence>
<evidence type="ECO:0000259" key="2">
    <source>
        <dbReference type="Pfam" id="PF00857"/>
    </source>
</evidence>
<evidence type="ECO:0000313" key="4">
    <source>
        <dbReference type="Proteomes" id="UP001501319"/>
    </source>
</evidence>
<dbReference type="CDD" id="cd00431">
    <property type="entry name" value="cysteine_hydrolases"/>
    <property type="match status" value="1"/>
</dbReference>
<feature type="domain" description="Isochorismatase-like" evidence="2">
    <location>
        <begin position="70"/>
        <end position="210"/>
    </location>
</feature>